<gene>
    <name evidence="4" type="ORF">OL599_07695</name>
</gene>
<comment type="similarity">
    <text evidence="1">Belongs to the NAD(P)H dehydrogenase (quinone) family.</text>
</comment>
<proteinExistence type="inferred from homology"/>
<comment type="caution">
    <text evidence="4">The sequence shown here is derived from an EMBL/GenBank/DDBJ whole genome shotgun (WGS) entry which is preliminary data.</text>
</comment>
<organism evidence="4 5">
    <name type="scientific">Limobrevibacterium gyesilva</name>
    <dbReference type="NCBI Taxonomy" id="2991712"/>
    <lineage>
        <taxon>Bacteria</taxon>
        <taxon>Pseudomonadati</taxon>
        <taxon>Pseudomonadota</taxon>
        <taxon>Alphaproteobacteria</taxon>
        <taxon>Acetobacterales</taxon>
        <taxon>Acetobacteraceae</taxon>
        <taxon>Limobrevibacterium</taxon>
    </lineage>
</organism>
<dbReference type="Proteomes" id="UP001165679">
    <property type="component" value="Unassembled WGS sequence"/>
</dbReference>
<dbReference type="EMBL" id="JAPDNT010000003">
    <property type="protein sequence ID" value="MCW3474464.1"/>
    <property type="molecule type" value="Genomic_DNA"/>
</dbReference>
<accession>A0AA41YIX0</accession>
<dbReference type="GO" id="GO:0005829">
    <property type="term" value="C:cytosol"/>
    <property type="evidence" value="ECO:0007669"/>
    <property type="project" value="TreeGrafter"/>
</dbReference>
<sequence>MSRRIVIIQGHPDPETGHFCHALAAAYERGAEAGGHAVRRICVATLDLPILRTPADWESGAPPGAARSCQEDIAWADHLVVLYPLWLGSMPALLKGFFEQVFRPGFAVAKSGSASGWASMLKGKSARIVVTMGMPALVYRWYFGAHSLKSLERNILGFVGIGPIRESLVGMVASPDPSRRERWLAKMERLGGQGR</sequence>
<dbReference type="PANTHER" id="PTHR10204:SF34">
    <property type="entry name" value="NAD(P)H DEHYDROGENASE [QUINONE] 1 ISOFORM 1"/>
    <property type="match status" value="1"/>
</dbReference>
<dbReference type="GO" id="GO:0003955">
    <property type="term" value="F:NAD(P)H dehydrogenase (quinone) activity"/>
    <property type="evidence" value="ECO:0007669"/>
    <property type="project" value="TreeGrafter"/>
</dbReference>
<evidence type="ECO:0000313" key="4">
    <source>
        <dbReference type="EMBL" id="MCW3474464.1"/>
    </source>
</evidence>
<feature type="domain" description="Flavodoxin-like fold" evidence="3">
    <location>
        <begin position="4"/>
        <end position="187"/>
    </location>
</feature>
<reference evidence="4" key="2">
    <citation type="submission" date="2022-10" db="EMBL/GenBank/DDBJ databases">
        <authorList>
            <person name="Trinh H.N."/>
        </authorList>
    </citation>
    <scope>NUCLEOTIDE SEQUENCE</scope>
    <source>
        <strain evidence="4">RN2-1</strain>
    </source>
</reference>
<evidence type="ECO:0000256" key="2">
    <source>
        <dbReference type="ARBA" id="ARBA00023002"/>
    </source>
</evidence>
<keyword evidence="2" id="KW-0560">Oxidoreductase</keyword>
<evidence type="ECO:0000313" key="5">
    <source>
        <dbReference type="Proteomes" id="UP001165679"/>
    </source>
</evidence>
<reference evidence="4" key="1">
    <citation type="submission" date="2022-09" db="EMBL/GenBank/DDBJ databases">
        <title>Rhodovastum sp. nov. RN2-1 isolated from soil in Seongnam, South Korea.</title>
        <authorList>
            <person name="Le N.T."/>
        </authorList>
    </citation>
    <scope>NUCLEOTIDE SEQUENCE</scope>
    <source>
        <strain evidence="4">RN2-1</strain>
    </source>
</reference>
<name>A0AA41YIX0_9PROT</name>
<dbReference type="InterPro" id="IPR029039">
    <property type="entry name" value="Flavoprotein-like_sf"/>
</dbReference>
<dbReference type="PANTHER" id="PTHR10204">
    <property type="entry name" value="NAD P H OXIDOREDUCTASE-RELATED"/>
    <property type="match status" value="1"/>
</dbReference>
<dbReference type="Pfam" id="PF02525">
    <property type="entry name" value="Flavodoxin_2"/>
    <property type="match status" value="1"/>
</dbReference>
<dbReference type="Gene3D" id="3.40.50.360">
    <property type="match status" value="1"/>
</dbReference>
<dbReference type="SUPFAM" id="SSF52218">
    <property type="entry name" value="Flavoproteins"/>
    <property type="match status" value="1"/>
</dbReference>
<dbReference type="InterPro" id="IPR003680">
    <property type="entry name" value="Flavodoxin_fold"/>
</dbReference>
<keyword evidence="5" id="KW-1185">Reference proteome</keyword>
<dbReference type="AlphaFoldDB" id="A0AA41YIX0"/>
<dbReference type="InterPro" id="IPR051545">
    <property type="entry name" value="NAD(P)H_dehydrogenase_qn"/>
</dbReference>
<dbReference type="RefSeq" id="WP_264713098.1">
    <property type="nucleotide sequence ID" value="NZ_JAPDNT010000003.1"/>
</dbReference>
<evidence type="ECO:0000256" key="1">
    <source>
        <dbReference type="ARBA" id="ARBA00006252"/>
    </source>
</evidence>
<protein>
    <submittedName>
        <fullName evidence="4">NAD(P)H-dependent oxidoreductase</fullName>
    </submittedName>
</protein>
<evidence type="ECO:0000259" key="3">
    <source>
        <dbReference type="Pfam" id="PF02525"/>
    </source>
</evidence>